<evidence type="ECO:0000313" key="6">
    <source>
        <dbReference type="Proteomes" id="UP001498771"/>
    </source>
</evidence>
<feature type="region of interest" description="Disordered" evidence="4">
    <location>
        <begin position="432"/>
        <end position="465"/>
    </location>
</feature>
<evidence type="ECO:0000313" key="5">
    <source>
        <dbReference type="EMBL" id="KAK7203487.1"/>
    </source>
</evidence>
<dbReference type="Pfam" id="PF10186">
    <property type="entry name" value="ATG14"/>
    <property type="match status" value="1"/>
</dbReference>
<sequence>MNHTHPVAAATLCALCSRPDTSLTCPRCATAQTLSARLRVLTALSSRAAVVADLDESGALPRSNDARGFDPSLAARIDLSLDRLRDNITAVREATAREAAKAADLSASNRLRSSAQTRSSTALRNAHALQIDSALRSRDRARAKAKAMAETLCELRVQKIAELRSLMPISYVDNTLTIMHVEIPNLAALPGLQPDVLIRAIDRVCLLVTLMAKYLDILLPYEIILRPHVGIRRRPTVESSSSSSSSSSSGQYRKLAISGEVSALALRERSRRELDTFMEAVALLVCDIVYLTTSVVPVEREELAAGGLKRSSNSSREELAQVCRYLDIGALLWQALQQYTIPDLDSFEQPVPDSATATQQPSRKSKFVDERERCKATRAIVDPAIVLVALKEKNRINAEFRAWAEWQIVEAGGDGDPAEDVLLVDAADYGMEEKTGAATSPEKTDKNDEKWTDVRRRPRRRGAAE</sequence>
<reference evidence="5 6" key="1">
    <citation type="submission" date="2024-03" db="EMBL/GenBank/DDBJ databases">
        <title>Genome-scale model development and genomic sequencing of the oleaginous clade Lipomyces.</title>
        <authorList>
            <consortium name="Lawrence Berkeley National Laboratory"/>
            <person name="Czajka J.J."/>
            <person name="Han Y."/>
            <person name="Kim J."/>
            <person name="Mondo S.J."/>
            <person name="Hofstad B.A."/>
            <person name="Robles A."/>
            <person name="Haridas S."/>
            <person name="Riley R."/>
            <person name="LaButti K."/>
            <person name="Pangilinan J."/>
            <person name="Andreopoulos W."/>
            <person name="Lipzen A."/>
            <person name="Yan J."/>
            <person name="Wang M."/>
            <person name="Ng V."/>
            <person name="Grigoriev I.V."/>
            <person name="Spatafora J.W."/>
            <person name="Magnuson J.K."/>
            <person name="Baker S.E."/>
            <person name="Pomraning K.R."/>
        </authorList>
    </citation>
    <scope>NUCLEOTIDE SEQUENCE [LARGE SCALE GENOMIC DNA]</scope>
    <source>
        <strain evidence="5 6">Phaff 52-87</strain>
    </source>
</reference>
<evidence type="ECO:0000256" key="2">
    <source>
        <dbReference type="ARBA" id="ARBA00013807"/>
    </source>
</evidence>
<organism evidence="5 6">
    <name type="scientific">Myxozyma melibiosi</name>
    <dbReference type="NCBI Taxonomy" id="54550"/>
    <lineage>
        <taxon>Eukaryota</taxon>
        <taxon>Fungi</taxon>
        <taxon>Dikarya</taxon>
        <taxon>Ascomycota</taxon>
        <taxon>Saccharomycotina</taxon>
        <taxon>Lipomycetes</taxon>
        <taxon>Lipomycetales</taxon>
        <taxon>Lipomycetaceae</taxon>
        <taxon>Myxozyma</taxon>
    </lineage>
</organism>
<comment type="caution">
    <text evidence="5">The sequence shown here is derived from an EMBL/GenBank/DDBJ whole genome shotgun (WGS) entry which is preliminary data.</text>
</comment>
<dbReference type="RefSeq" id="XP_064766520.1">
    <property type="nucleotide sequence ID" value="XM_064911187.1"/>
</dbReference>
<dbReference type="InterPro" id="IPR018791">
    <property type="entry name" value="UV_resistance/autophagy_Atg14"/>
</dbReference>
<evidence type="ECO:0000256" key="3">
    <source>
        <dbReference type="ARBA" id="ARBA00023054"/>
    </source>
</evidence>
<accession>A0ABR1F0Z4</accession>
<evidence type="ECO:0000256" key="1">
    <source>
        <dbReference type="ARBA" id="ARBA00009574"/>
    </source>
</evidence>
<proteinExistence type="inferred from homology"/>
<feature type="compositionally biased region" description="Basic and acidic residues" evidence="4">
    <location>
        <begin position="442"/>
        <end position="455"/>
    </location>
</feature>
<gene>
    <name evidence="5" type="ORF">BZA70DRAFT_268922</name>
</gene>
<feature type="compositionally biased region" description="Basic residues" evidence="4">
    <location>
        <begin position="456"/>
        <end position="465"/>
    </location>
</feature>
<comment type="similarity">
    <text evidence="1">Belongs to the ATG14 family.</text>
</comment>
<dbReference type="EMBL" id="JBBJBU010000011">
    <property type="protein sequence ID" value="KAK7203487.1"/>
    <property type="molecule type" value="Genomic_DNA"/>
</dbReference>
<keyword evidence="3" id="KW-0175">Coiled coil</keyword>
<name>A0ABR1F0Z4_9ASCO</name>
<dbReference type="Proteomes" id="UP001498771">
    <property type="component" value="Unassembled WGS sequence"/>
</dbReference>
<feature type="region of interest" description="Disordered" evidence="4">
    <location>
        <begin position="350"/>
        <end position="370"/>
    </location>
</feature>
<protein>
    <recommendedName>
        <fullName evidence="2">Autophagy-related protein 14</fullName>
    </recommendedName>
</protein>
<dbReference type="GeneID" id="90036699"/>
<evidence type="ECO:0000256" key="4">
    <source>
        <dbReference type="SAM" id="MobiDB-lite"/>
    </source>
</evidence>
<keyword evidence="6" id="KW-1185">Reference proteome</keyword>